<comment type="subcellular location">
    <subcellularLocation>
        <location evidence="1">Membrane</location>
    </subcellularLocation>
</comment>
<dbReference type="InterPro" id="IPR000408">
    <property type="entry name" value="Reg_chr_condens"/>
</dbReference>
<feature type="transmembrane region" description="Helical" evidence="7">
    <location>
        <begin position="535"/>
        <end position="554"/>
    </location>
</feature>
<evidence type="ECO:0000256" key="2">
    <source>
        <dbReference type="ARBA" id="ARBA00022692"/>
    </source>
</evidence>
<feature type="region of interest" description="Disordered" evidence="6">
    <location>
        <begin position="652"/>
        <end position="683"/>
    </location>
</feature>
<keyword evidence="9" id="KW-1185">Reference proteome</keyword>
<dbReference type="EMBL" id="CAUJNA010003342">
    <property type="protein sequence ID" value="CAJ1399619.1"/>
    <property type="molecule type" value="Genomic_DNA"/>
</dbReference>
<dbReference type="GO" id="GO:0005085">
    <property type="term" value="F:guanyl-nucleotide exchange factor activity"/>
    <property type="evidence" value="ECO:0007669"/>
    <property type="project" value="TreeGrafter"/>
</dbReference>
<evidence type="ECO:0000256" key="3">
    <source>
        <dbReference type="ARBA" id="ARBA00022989"/>
    </source>
</evidence>
<keyword evidence="2 7" id="KW-0812">Transmembrane</keyword>
<dbReference type="Proteomes" id="UP001178507">
    <property type="component" value="Unassembled WGS sequence"/>
</dbReference>
<evidence type="ECO:0000313" key="9">
    <source>
        <dbReference type="Proteomes" id="UP001178507"/>
    </source>
</evidence>
<dbReference type="AlphaFoldDB" id="A0AA36NB99"/>
<proteinExistence type="predicted"/>
<dbReference type="InterPro" id="IPR051553">
    <property type="entry name" value="Ran_GTPase-activating"/>
</dbReference>
<accession>A0AA36NB99</accession>
<name>A0AA36NB99_9DINO</name>
<dbReference type="GO" id="GO:0005737">
    <property type="term" value="C:cytoplasm"/>
    <property type="evidence" value="ECO:0007669"/>
    <property type="project" value="TreeGrafter"/>
</dbReference>
<dbReference type="Pfam" id="PF13540">
    <property type="entry name" value="RCC1_2"/>
    <property type="match status" value="5"/>
</dbReference>
<keyword evidence="3 7" id="KW-1133">Transmembrane helix</keyword>
<gene>
    <name evidence="8" type="ORF">EVOR1521_LOCUS23126</name>
</gene>
<dbReference type="PANTHER" id="PTHR45982">
    <property type="entry name" value="REGULATOR OF CHROMOSOME CONDENSATION"/>
    <property type="match status" value="1"/>
</dbReference>
<dbReference type="PROSITE" id="PS50012">
    <property type="entry name" value="RCC1_3"/>
    <property type="match status" value="2"/>
</dbReference>
<sequence>MVLKLLLLLAVVHGGVVELKSGPLASHTCARDDSGQVKCWGANTGGKLGTGNTASYGDSAGEMGANLPAVDLGTGRTAVAISLGQDHTCALLDNGSMKCWGDNSQGQLGYGDTTSRGSNSAHMGDNLAAIDLGDGRTATAIATGQYHTCAILDDWSTKCWGYNDNGQLGLGHTNNIGDGAAEMGNSLAAVNLGTGRFAKKISAGAGITCVVLLDDTALCWGKNNGGQLGQDSTTNMGSTSGNSVDSMSTINLGSGRTAKIVAPGEFHVCALLDDDTVKCWGSSSYGQLGQGDTSSWGTSSGSNGMANLPAVELGQSASVVDASAKQLLQQLDVGEPMMQLEQQTPDGAVTVAAFMAPKNATVATVTAGDAAVEVPAQLLQQASALAAGGPVLLSLASSQGLAEKMSVAKDVSGVEATLASVPLVIDLRDAQGRKLKLGRLEKPMLLELPVGNITGSTCAYWDEEKAAWAYDGLEDMPGREDGAAICLTHHLSIFAMIVKDDVTAALACSTASQLLTQEAVRNLARTERYAPAPSFVFLGGILLAAVGMGFAWRWDRKADARVSWATREALLLHQEHEVPKEETNVRLGCLGKCADCVLKFLGFAFEVKGLNLVDLTRQCAHAPTAAINYSLQAIHARRAGLAKESMRAMMKSQNNKVSVSKSRSSTNPEDRQSALTSLRESASRVGRSVRQSAVSLFTAARHSMMGTDAVVESFKDAHDIHRVMASQPSTTFCRLPGAAGWYCCFQVFIPG</sequence>
<dbReference type="InterPro" id="IPR009091">
    <property type="entry name" value="RCC1/BLIP-II"/>
</dbReference>
<dbReference type="PANTHER" id="PTHR45982:SF1">
    <property type="entry name" value="REGULATOR OF CHROMOSOME CONDENSATION"/>
    <property type="match status" value="1"/>
</dbReference>
<dbReference type="SUPFAM" id="SSF50985">
    <property type="entry name" value="RCC1/BLIP-II"/>
    <property type="match status" value="1"/>
</dbReference>
<evidence type="ECO:0000256" key="4">
    <source>
        <dbReference type="ARBA" id="ARBA00023136"/>
    </source>
</evidence>
<keyword evidence="4 7" id="KW-0472">Membrane</keyword>
<protein>
    <submittedName>
        <fullName evidence="8">Uncharacterized protein</fullName>
    </submittedName>
</protein>
<evidence type="ECO:0000256" key="7">
    <source>
        <dbReference type="SAM" id="Phobius"/>
    </source>
</evidence>
<evidence type="ECO:0000256" key="1">
    <source>
        <dbReference type="ARBA" id="ARBA00004370"/>
    </source>
</evidence>
<evidence type="ECO:0000256" key="5">
    <source>
        <dbReference type="PROSITE-ProRule" id="PRU00235"/>
    </source>
</evidence>
<evidence type="ECO:0000256" key="6">
    <source>
        <dbReference type="SAM" id="MobiDB-lite"/>
    </source>
</evidence>
<evidence type="ECO:0000313" key="8">
    <source>
        <dbReference type="EMBL" id="CAJ1399619.1"/>
    </source>
</evidence>
<dbReference type="Gene3D" id="2.130.10.30">
    <property type="entry name" value="Regulator of chromosome condensation 1/beta-lactamase-inhibitor protein II"/>
    <property type="match status" value="1"/>
</dbReference>
<dbReference type="PRINTS" id="PR00633">
    <property type="entry name" value="RCCNDNSATION"/>
</dbReference>
<feature type="compositionally biased region" description="Low complexity" evidence="6">
    <location>
        <begin position="652"/>
        <end position="665"/>
    </location>
</feature>
<feature type="repeat" description="RCC1" evidence="5">
    <location>
        <begin position="35"/>
        <end position="94"/>
    </location>
</feature>
<dbReference type="InterPro" id="IPR000203">
    <property type="entry name" value="GPS"/>
</dbReference>
<organism evidence="8 9">
    <name type="scientific">Effrenium voratum</name>
    <dbReference type="NCBI Taxonomy" id="2562239"/>
    <lineage>
        <taxon>Eukaryota</taxon>
        <taxon>Sar</taxon>
        <taxon>Alveolata</taxon>
        <taxon>Dinophyceae</taxon>
        <taxon>Suessiales</taxon>
        <taxon>Symbiodiniaceae</taxon>
        <taxon>Effrenium</taxon>
    </lineage>
</organism>
<dbReference type="SMART" id="SM00303">
    <property type="entry name" value="GPS"/>
    <property type="match status" value="1"/>
</dbReference>
<comment type="caution">
    <text evidence="8">The sequence shown here is derived from an EMBL/GenBank/DDBJ whole genome shotgun (WGS) entry which is preliminary data.</text>
</comment>
<reference evidence="8" key="1">
    <citation type="submission" date="2023-08" db="EMBL/GenBank/DDBJ databases">
        <authorList>
            <person name="Chen Y."/>
            <person name="Shah S."/>
            <person name="Dougan E. K."/>
            <person name="Thang M."/>
            <person name="Chan C."/>
        </authorList>
    </citation>
    <scope>NUCLEOTIDE SEQUENCE</scope>
</reference>
<dbReference type="GO" id="GO:0016020">
    <property type="term" value="C:membrane"/>
    <property type="evidence" value="ECO:0007669"/>
    <property type="project" value="UniProtKB-SubCell"/>
</dbReference>
<feature type="repeat" description="RCC1" evidence="5">
    <location>
        <begin position="95"/>
        <end position="154"/>
    </location>
</feature>